<accession>A0A1P8UFN2</accession>
<dbReference type="EMBL" id="CP019434">
    <property type="protein sequence ID" value="APZ42655.1"/>
    <property type="molecule type" value="Genomic_DNA"/>
</dbReference>
<evidence type="ECO:0000256" key="1">
    <source>
        <dbReference type="ARBA" id="ARBA00004713"/>
    </source>
</evidence>
<dbReference type="Pfam" id="PF04413">
    <property type="entry name" value="Glycos_transf_N"/>
    <property type="match status" value="1"/>
</dbReference>
<dbReference type="STRING" id="1765967.BW247_05705"/>
<dbReference type="Gene3D" id="3.40.50.11720">
    <property type="entry name" value="3-Deoxy-D-manno-octulosonic-acid transferase, N-terminal domain"/>
    <property type="match status" value="1"/>
</dbReference>
<evidence type="ECO:0000256" key="3">
    <source>
        <dbReference type="ARBA" id="ARBA00019077"/>
    </source>
</evidence>
<dbReference type="KEGG" id="afy:BW247_05705"/>
<keyword evidence="8" id="KW-1185">Reference proteome</keyword>
<evidence type="ECO:0000256" key="4">
    <source>
        <dbReference type="ARBA" id="ARBA00031445"/>
    </source>
</evidence>
<sequence length="378" mass="40817">MGRDPQGYGSGWWAALSADRRDRRAGAAARANARRGYLLAPKGEGKVIWFKAGGTAESVLLACELLGALREKRLDVRLALTFERDDADIIEPRVRGLRKIGLGYGPGDRPAAVARVMERLSPFGLILVDTAPRPNLLKAASAAGTHVVAFNTAPGAVAVEAAYPVDAAQASAWIDAGLADAVAEPVDPLALFVEAQADTTLHSLVAAGQDDLKLWWWHGPDTERADFVRRWRASTLAADSVLFVSGDAFNVAVADLRISAWDRSALPPGRVVALDDSRWTAAVASAVDAGYLGTPQRRVYWQALAGNSAFCVAPTHPLADAPLPVAADADAVLRDWSMLREAPAAARQRGDAGRRRFWDERRHAKQVMDEFLQRAFDW</sequence>
<dbReference type="EC" id="2.4.99.12" evidence="2"/>
<evidence type="ECO:0000256" key="5">
    <source>
        <dbReference type="ARBA" id="ARBA00049183"/>
    </source>
</evidence>
<dbReference type="InterPro" id="IPR007507">
    <property type="entry name" value="Glycos_transf_N"/>
</dbReference>
<comment type="pathway">
    <text evidence="1">Bacterial outer membrane biogenesis; LPS core biosynthesis.</text>
</comment>
<evidence type="ECO:0000313" key="7">
    <source>
        <dbReference type="EMBL" id="APZ42655.1"/>
    </source>
</evidence>
<comment type="catalytic activity">
    <reaction evidence="5">
        <text>lipid IVA (E. coli) + CMP-3-deoxy-beta-D-manno-octulosonate = alpha-Kdo-(2-&gt;6)-lipid IVA (E. coli) + CMP + H(+)</text>
        <dbReference type="Rhea" id="RHEA:28066"/>
        <dbReference type="ChEBI" id="CHEBI:15378"/>
        <dbReference type="ChEBI" id="CHEBI:58603"/>
        <dbReference type="ChEBI" id="CHEBI:60364"/>
        <dbReference type="ChEBI" id="CHEBI:60377"/>
        <dbReference type="ChEBI" id="CHEBI:85987"/>
        <dbReference type="EC" id="2.4.99.12"/>
    </reaction>
</comment>
<dbReference type="Proteomes" id="UP000243807">
    <property type="component" value="Chromosome"/>
</dbReference>
<dbReference type="InterPro" id="IPR038107">
    <property type="entry name" value="Glycos_transf_N_sf"/>
</dbReference>
<gene>
    <name evidence="7" type="ORF">BW247_05705</name>
</gene>
<evidence type="ECO:0000256" key="2">
    <source>
        <dbReference type="ARBA" id="ARBA00012621"/>
    </source>
</evidence>
<dbReference type="RefSeq" id="WP_076836306.1">
    <property type="nucleotide sequence ID" value="NZ_CP019434.1"/>
</dbReference>
<reference evidence="7 8" key="1">
    <citation type="submission" date="2017-01" db="EMBL/GenBank/DDBJ databases">
        <title>Draft sequence of Acidihalobacter ferrooxidans strain DSM 14175 (strain V8).</title>
        <authorList>
            <person name="Khaleque H.N."/>
            <person name="Ramsay J.P."/>
            <person name="Murphy R.J.T."/>
            <person name="Kaksonen A.H."/>
            <person name="Boxall N.J."/>
            <person name="Watkin E.L.J."/>
        </authorList>
    </citation>
    <scope>NUCLEOTIDE SEQUENCE [LARGE SCALE GENOMIC DNA]</scope>
    <source>
        <strain evidence="7 8">V8</strain>
    </source>
</reference>
<evidence type="ECO:0000313" key="8">
    <source>
        <dbReference type="Proteomes" id="UP000243807"/>
    </source>
</evidence>
<proteinExistence type="predicted"/>
<protein>
    <recommendedName>
        <fullName evidence="3">3-deoxy-D-manno-octulosonic acid transferase</fullName>
        <ecNumber evidence="2">2.4.99.12</ecNumber>
    </recommendedName>
    <alternativeName>
        <fullName evidence="4">Lipid IV(A) 3-deoxy-D-manno-octulosonic acid transferase</fullName>
    </alternativeName>
</protein>
<feature type="domain" description="3-deoxy-D-manno-octulosonic-acid transferase N-terminal" evidence="6">
    <location>
        <begin position="32"/>
        <end position="151"/>
    </location>
</feature>
<name>A0A1P8UFN2_9GAMM</name>
<evidence type="ECO:0000259" key="6">
    <source>
        <dbReference type="Pfam" id="PF04413"/>
    </source>
</evidence>
<dbReference type="GO" id="GO:0043842">
    <property type="term" value="F:Kdo transferase activity"/>
    <property type="evidence" value="ECO:0007669"/>
    <property type="project" value="UniProtKB-EC"/>
</dbReference>
<dbReference type="AlphaFoldDB" id="A0A1P8UFN2"/>
<organism evidence="7 8">
    <name type="scientific">Acidihalobacter ferrooxydans</name>
    <dbReference type="NCBI Taxonomy" id="1765967"/>
    <lineage>
        <taxon>Bacteria</taxon>
        <taxon>Pseudomonadati</taxon>
        <taxon>Pseudomonadota</taxon>
        <taxon>Gammaproteobacteria</taxon>
        <taxon>Chromatiales</taxon>
        <taxon>Ectothiorhodospiraceae</taxon>
        <taxon>Acidihalobacter</taxon>
    </lineage>
</organism>
<dbReference type="OrthoDB" id="5293401at2"/>